<accession>A0A0U3VA76</accession>
<evidence type="ECO:0000256" key="8">
    <source>
        <dbReference type="RuleBase" id="RU363041"/>
    </source>
</evidence>
<dbReference type="Pfam" id="PF01925">
    <property type="entry name" value="TauE"/>
    <property type="match status" value="1"/>
</dbReference>
<dbReference type="KEGG" id="ptx:ABW99_06000"/>
<evidence type="ECO:0000256" key="4">
    <source>
        <dbReference type="ARBA" id="ARBA00022475"/>
    </source>
</evidence>
<keyword evidence="10" id="KW-1185">Reference proteome</keyword>
<sequence>MISQILVISMLIAGAGGLIRGITGFGGSLVMTPLLTLMFEPKLVVPTVLLLEAFAAAPMLRDAARVAHYRVIAPICLAAFATLPLGGYMLVHADPNLLRRGIAAMVALFCVLLLSGARYRGPRKLGVSLGLGGLCGFLLGGTGIGAPPVILYLLSGPDSVVVTRANLTLCVVAISIAALLMLWVRGVFALGGPLSPLAMAPCFYGGIVLGSQLFRHFNEMRFRQFTVLFLLVVSVVALFAR</sequence>
<keyword evidence="4 8" id="KW-1003">Cell membrane</keyword>
<feature type="transmembrane region" description="Helical" evidence="8">
    <location>
        <begin position="43"/>
        <end position="60"/>
    </location>
</feature>
<name>A0A0U3VA76_9BURK</name>
<evidence type="ECO:0000256" key="3">
    <source>
        <dbReference type="ARBA" id="ARBA00022448"/>
    </source>
</evidence>
<feature type="transmembrane region" description="Helical" evidence="8">
    <location>
        <begin position="7"/>
        <end position="31"/>
    </location>
</feature>
<keyword evidence="6 8" id="KW-1133">Transmembrane helix</keyword>
<dbReference type="GO" id="GO:0005886">
    <property type="term" value="C:plasma membrane"/>
    <property type="evidence" value="ECO:0007669"/>
    <property type="project" value="UniProtKB-SubCell"/>
</dbReference>
<keyword evidence="3" id="KW-0813">Transport</keyword>
<protein>
    <recommendedName>
        <fullName evidence="8">Probable membrane transporter protein</fullName>
    </recommendedName>
</protein>
<dbReference type="InterPro" id="IPR002781">
    <property type="entry name" value="TM_pro_TauE-like"/>
</dbReference>
<dbReference type="OrthoDB" id="7843147at2"/>
<feature type="transmembrane region" description="Helical" evidence="8">
    <location>
        <begin position="129"/>
        <end position="153"/>
    </location>
</feature>
<evidence type="ECO:0000313" key="9">
    <source>
        <dbReference type="EMBL" id="ALX34880.1"/>
    </source>
</evidence>
<keyword evidence="5 8" id="KW-0812">Transmembrane</keyword>
<evidence type="ECO:0000256" key="7">
    <source>
        <dbReference type="ARBA" id="ARBA00023136"/>
    </source>
</evidence>
<dbReference type="PANTHER" id="PTHR30269:SF37">
    <property type="entry name" value="MEMBRANE TRANSPORTER PROTEIN"/>
    <property type="match status" value="1"/>
</dbReference>
<feature type="transmembrane region" description="Helical" evidence="8">
    <location>
        <begin position="72"/>
        <end position="91"/>
    </location>
</feature>
<comment type="similarity">
    <text evidence="2 8">Belongs to the 4-toluene sulfonate uptake permease (TSUP) (TC 2.A.102) family.</text>
</comment>
<organism evidence="9 10">
    <name type="scientific">Pandoraea thiooxydans</name>
    <dbReference type="NCBI Taxonomy" id="445709"/>
    <lineage>
        <taxon>Bacteria</taxon>
        <taxon>Pseudomonadati</taxon>
        <taxon>Pseudomonadota</taxon>
        <taxon>Betaproteobacteria</taxon>
        <taxon>Burkholderiales</taxon>
        <taxon>Burkholderiaceae</taxon>
        <taxon>Pandoraea</taxon>
    </lineage>
</organism>
<evidence type="ECO:0000313" key="10">
    <source>
        <dbReference type="Proteomes" id="UP000036700"/>
    </source>
</evidence>
<keyword evidence="7 8" id="KW-0472">Membrane</keyword>
<dbReference type="PANTHER" id="PTHR30269">
    <property type="entry name" value="TRANSMEMBRANE PROTEIN YFCA"/>
    <property type="match status" value="1"/>
</dbReference>
<evidence type="ECO:0000256" key="5">
    <source>
        <dbReference type="ARBA" id="ARBA00022692"/>
    </source>
</evidence>
<gene>
    <name evidence="9" type="ORF">ABW99_06000</name>
</gene>
<feature type="transmembrane region" description="Helical" evidence="8">
    <location>
        <begin position="165"/>
        <end position="184"/>
    </location>
</feature>
<dbReference type="InterPro" id="IPR052017">
    <property type="entry name" value="TSUP"/>
</dbReference>
<evidence type="ECO:0000256" key="1">
    <source>
        <dbReference type="ARBA" id="ARBA00004651"/>
    </source>
</evidence>
<dbReference type="AlphaFoldDB" id="A0A0U3VA76"/>
<feature type="transmembrane region" description="Helical" evidence="8">
    <location>
        <begin position="220"/>
        <end position="240"/>
    </location>
</feature>
<dbReference type="EMBL" id="CP011568">
    <property type="protein sequence ID" value="ALX34880.1"/>
    <property type="molecule type" value="Genomic_DNA"/>
</dbReference>
<dbReference type="Proteomes" id="UP000036700">
    <property type="component" value="Chromosome"/>
</dbReference>
<reference evidence="10" key="1">
    <citation type="submission" date="2015-06" db="EMBL/GenBank/DDBJ databases">
        <authorList>
            <person name="Hoefler B.C."/>
            <person name="Straight P.D."/>
        </authorList>
    </citation>
    <scope>NUCLEOTIDE SEQUENCE [LARGE SCALE GENOMIC DNA]</scope>
    <source>
        <strain evidence="10">DSM 25325</strain>
    </source>
</reference>
<proteinExistence type="inferred from homology"/>
<dbReference type="RefSeq" id="WP_052892621.1">
    <property type="nucleotide sequence ID" value="NZ_CP011568.3"/>
</dbReference>
<feature type="transmembrane region" description="Helical" evidence="8">
    <location>
        <begin position="97"/>
        <end position="117"/>
    </location>
</feature>
<evidence type="ECO:0000256" key="6">
    <source>
        <dbReference type="ARBA" id="ARBA00022989"/>
    </source>
</evidence>
<dbReference type="STRING" id="445709.ABW99_06000"/>
<comment type="subcellular location">
    <subcellularLocation>
        <location evidence="1 8">Cell membrane</location>
        <topology evidence="1 8">Multi-pass membrane protein</topology>
    </subcellularLocation>
</comment>
<evidence type="ECO:0000256" key="2">
    <source>
        <dbReference type="ARBA" id="ARBA00009142"/>
    </source>
</evidence>
<feature type="transmembrane region" description="Helical" evidence="8">
    <location>
        <begin position="196"/>
        <end position="214"/>
    </location>
</feature>